<keyword evidence="6" id="KW-0804">Transcription</keyword>
<name>A0A811RBJ5_9POAL</name>
<dbReference type="Pfam" id="PF20451">
    <property type="entry name" value="Calmod_bind_M"/>
    <property type="match status" value="1"/>
</dbReference>
<dbReference type="Pfam" id="PF20452">
    <property type="entry name" value="Calmod_bind_C"/>
    <property type="match status" value="1"/>
</dbReference>
<gene>
    <name evidence="12" type="ORF">NCGR_LOCUS50868</name>
</gene>
<dbReference type="GO" id="GO:0003700">
    <property type="term" value="F:DNA-binding transcription factor activity"/>
    <property type="evidence" value="ECO:0007669"/>
    <property type="project" value="TreeGrafter"/>
</dbReference>
<dbReference type="GO" id="GO:0080142">
    <property type="term" value="P:regulation of salicylic acid biosynthetic process"/>
    <property type="evidence" value="ECO:0007669"/>
    <property type="project" value="TreeGrafter"/>
</dbReference>
<feature type="domain" description="Calmodulin binding protein-like N-terminal" evidence="9">
    <location>
        <begin position="126"/>
        <end position="270"/>
    </location>
</feature>
<evidence type="ECO:0000256" key="2">
    <source>
        <dbReference type="ARBA" id="ARBA00007214"/>
    </source>
</evidence>
<dbReference type="Proteomes" id="UP000604825">
    <property type="component" value="Unassembled WGS sequence"/>
</dbReference>
<dbReference type="InterPro" id="IPR046829">
    <property type="entry name" value="Calmod_bind_C"/>
</dbReference>
<evidence type="ECO:0000256" key="5">
    <source>
        <dbReference type="ARBA" id="ARBA00023159"/>
    </source>
</evidence>
<evidence type="ECO:0008006" key="14">
    <source>
        <dbReference type="Google" id="ProtNLM"/>
    </source>
</evidence>
<dbReference type="PANTHER" id="PTHR31713">
    <property type="entry name" value="OS02G0177800 PROTEIN"/>
    <property type="match status" value="1"/>
</dbReference>
<protein>
    <recommendedName>
        <fullName evidence="14">Calmodulin-binding protein</fullName>
    </recommendedName>
</protein>
<comment type="similarity">
    <text evidence="2">Belongs to the plant ACBP60 protein family.</text>
</comment>
<dbReference type="InterPro" id="IPR046830">
    <property type="entry name" value="Calmod_bind_M"/>
</dbReference>
<feature type="compositionally biased region" description="Basic and acidic residues" evidence="8">
    <location>
        <begin position="8"/>
        <end position="20"/>
    </location>
</feature>
<dbReference type="GO" id="GO:0043565">
    <property type="term" value="F:sequence-specific DNA binding"/>
    <property type="evidence" value="ECO:0007669"/>
    <property type="project" value="TreeGrafter"/>
</dbReference>
<keyword evidence="13" id="KW-1185">Reference proteome</keyword>
<proteinExistence type="inferred from homology"/>
<evidence type="ECO:0000256" key="1">
    <source>
        <dbReference type="ARBA" id="ARBA00004123"/>
    </source>
</evidence>
<dbReference type="InterPro" id="IPR046831">
    <property type="entry name" value="Calmodulin_bind_N"/>
</dbReference>
<keyword evidence="5" id="KW-0010">Activator</keyword>
<feature type="region of interest" description="Disordered" evidence="8">
    <location>
        <begin position="1"/>
        <end position="45"/>
    </location>
</feature>
<accession>A0A811RBJ5</accession>
<keyword evidence="3" id="KW-0805">Transcription regulation</keyword>
<keyword evidence="4" id="KW-0238">DNA-binding</keyword>
<keyword evidence="7" id="KW-0539">Nucleus</keyword>
<dbReference type="OrthoDB" id="692126at2759"/>
<dbReference type="GO" id="GO:0005634">
    <property type="term" value="C:nucleus"/>
    <property type="evidence" value="ECO:0007669"/>
    <property type="project" value="UniProtKB-SubCell"/>
</dbReference>
<dbReference type="EMBL" id="CAJGYO010000014">
    <property type="protein sequence ID" value="CAD6267563.1"/>
    <property type="molecule type" value="Genomic_DNA"/>
</dbReference>
<comment type="subcellular location">
    <subcellularLocation>
        <location evidence="1">Nucleus</location>
    </subcellularLocation>
</comment>
<evidence type="ECO:0000256" key="6">
    <source>
        <dbReference type="ARBA" id="ARBA00023163"/>
    </source>
</evidence>
<organism evidence="12 13">
    <name type="scientific">Miscanthus lutarioriparius</name>
    <dbReference type="NCBI Taxonomy" id="422564"/>
    <lineage>
        <taxon>Eukaryota</taxon>
        <taxon>Viridiplantae</taxon>
        <taxon>Streptophyta</taxon>
        <taxon>Embryophyta</taxon>
        <taxon>Tracheophyta</taxon>
        <taxon>Spermatophyta</taxon>
        <taxon>Magnoliopsida</taxon>
        <taxon>Liliopsida</taxon>
        <taxon>Poales</taxon>
        <taxon>Poaceae</taxon>
        <taxon>PACMAD clade</taxon>
        <taxon>Panicoideae</taxon>
        <taxon>Andropogonodae</taxon>
        <taxon>Andropogoneae</taxon>
        <taxon>Saccharinae</taxon>
        <taxon>Miscanthus</taxon>
    </lineage>
</organism>
<feature type="domain" description="Calmodulin binding protein central" evidence="10">
    <location>
        <begin position="283"/>
        <end position="347"/>
    </location>
</feature>
<feature type="domain" description="Calmodulin binding protein C-terminal" evidence="11">
    <location>
        <begin position="353"/>
        <end position="405"/>
    </location>
</feature>
<dbReference type="GO" id="GO:0005516">
    <property type="term" value="F:calmodulin binding"/>
    <property type="evidence" value="ECO:0007669"/>
    <property type="project" value="InterPro"/>
</dbReference>
<dbReference type="AlphaFoldDB" id="A0A811RBJ5"/>
<evidence type="ECO:0000313" key="12">
    <source>
        <dbReference type="EMBL" id="CAD6267563.1"/>
    </source>
</evidence>
<dbReference type="InterPro" id="IPR012416">
    <property type="entry name" value="CBP60"/>
</dbReference>
<sequence length="598" mass="66911">MPRKRQKRGWEGGDGGRDGDDDREEGSVPGSGGGSPPQPAASSSAQALKRLYRLPSDLGIRGCSCSCSHHQGQGLPTGCACVQAVKTRINAAISRFMEEVAQVLTSPWNLSPNPQERIEQNLPPTYKLTFVNSMSDKIFTKREVRAAGGGHLMIKLAVSNQQGSNFPQLLSANVNVLVLDGDFNADNRECWTSEEFEHHIMIPRDKIGAVLTGKLKLKLKNGEAYLENIIFVDNSKFTRSGKFRLGVMLIDNHGERVQEAITEPFTVKDRRGEGYKKCDIPTLDDEVWRLDKIAKKGPFCKSLEQRGITLVKHFLRLYYMDEKTLRNILSSASDAFWKKMVNHAKKCDPGTALYSHFMEDKKIRLYFTCVGQIVGATIADQYHVYDDLDTIWKDQVKKWSKDPYECQIIHETDEQDTSEVNRVFGVCSQQFPLQRIGSRRVRALPCAQENNETGASFGIAGQLDSDDEIQHETSDLNCITDYPVCCTEQGGPSQCPFPPSLTVPADCPGFSLQHSFSESDLHEIMKMLEPDEPHEELLINKISQFSTANLSDMPADVRCFMVKLLSFPRWIKLAAPVKWMAIMSSSKKIRAAKGKAHA</sequence>
<evidence type="ECO:0000256" key="4">
    <source>
        <dbReference type="ARBA" id="ARBA00023125"/>
    </source>
</evidence>
<evidence type="ECO:0000256" key="7">
    <source>
        <dbReference type="ARBA" id="ARBA00023242"/>
    </source>
</evidence>
<dbReference type="Pfam" id="PF07887">
    <property type="entry name" value="Calmodulin_bind"/>
    <property type="match status" value="1"/>
</dbReference>
<dbReference type="PANTHER" id="PTHR31713:SF47">
    <property type="entry name" value="PROTEIN, PUTATIVE, EXPRESSED-RELATED"/>
    <property type="match status" value="1"/>
</dbReference>
<comment type="caution">
    <text evidence="12">The sequence shown here is derived from an EMBL/GenBank/DDBJ whole genome shotgun (WGS) entry which is preliminary data.</text>
</comment>
<evidence type="ECO:0000259" key="10">
    <source>
        <dbReference type="Pfam" id="PF20451"/>
    </source>
</evidence>
<evidence type="ECO:0000256" key="8">
    <source>
        <dbReference type="SAM" id="MobiDB-lite"/>
    </source>
</evidence>
<evidence type="ECO:0000313" key="13">
    <source>
        <dbReference type="Proteomes" id="UP000604825"/>
    </source>
</evidence>
<reference evidence="12" key="1">
    <citation type="submission" date="2020-10" db="EMBL/GenBank/DDBJ databases">
        <authorList>
            <person name="Han B."/>
            <person name="Lu T."/>
            <person name="Zhao Q."/>
            <person name="Huang X."/>
            <person name="Zhao Y."/>
        </authorList>
    </citation>
    <scope>NUCLEOTIDE SEQUENCE</scope>
</reference>
<evidence type="ECO:0000259" key="9">
    <source>
        <dbReference type="Pfam" id="PF07887"/>
    </source>
</evidence>
<evidence type="ECO:0000259" key="11">
    <source>
        <dbReference type="Pfam" id="PF20452"/>
    </source>
</evidence>
<evidence type="ECO:0000256" key="3">
    <source>
        <dbReference type="ARBA" id="ARBA00023015"/>
    </source>
</evidence>